<dbReference type="OrthoDB" id="1778624at2"/>
<dbReference type="GO" id="GO:0004751">
    <property type="term" value="F:ribose-5-phosphate isomerase activity"/>
    <property type="evidence" value="ECO:0007669"/>
    <property type="project" value="TreeGrafter"/>
</dbReference>
<feature type="binding site" evidence="4">
    <location>
        <position position="132"/>
    </location>
    <ligand>
        <name>D-ribulose 5-phosphate</name>
        <dbReference type="ChEBI" id="CHEBI:58121"/>
    </ligand>
</feature>
<name>A0A1G6HWC6_9FIRM</name>
<evidence type="ECO:0000313" key="5">
    <source>
        <dbReference type="EMBL" id="SDB98135.1"/>
    </source>
</evidence>
<sequence>MKIVIGSDHGGIHLKEVLKQHLAERGVEVSDAGTYTEESCDYPDIALKVCREITAGKAERGILVCGTGIGMSMAANKVKGIRAALCGDVFSAAMSREHNNANVICLGERVLGAGLAARILDAWLDTEFAGGRHERRVNKIMAIEE</sequence>
<gene>
    <name evidence="5" type="ORF">SAMN04487864_101272</name>
</gene>
<dbReference type="Pfam" id="PF02502">
    <property type="entry name" value="LacAB_rpiB"/>
    <property type="match status" value="1"/>
</dbReference>
<feature type="binding site" evidence="4">
    <location>
        <position position="99"/>
    </location>
    <ligand>
        <name>D-ribulose 5-phosphate</name>
        <dbReference type="ChEBI" id="CHEBI:58121"/>
    </ligand>
</feature>
<evidence type="ECO:0000256" key="1">
    <source>
        <dbReference type="ARBA" id="ARBA00008754"/>
    </source>
</evidence>
<dbReference type="InterPro" id="IPR036569">
    <property type="entry name" value="RpiB_LacA_LacB_sf"/>
</dbReference>
<organism evidence="5 6">
    <name type="scientific">Succiniclasticum ruminis</name>
    <dbReference type="NCBI Taxonomy" id="40841"/>
    <lineage>
        <taxon>Bacteria</taxon>
        <taxon>Bacillati</taxon>
        <taxon>Bacillota</taxon>
        <taxon>Negativicutes</taxon>
        <taxon>Acidaminococcales</taxon>
        <taxon>Acidaminococcaceae</taxon>
        <taxon>Succiniclasticum</taxon>
    </lineage>
</organism>
<dbReference type="PANTHER" id="PTHR30345:SF0">
    <property type="entry name" value="DNA DAMAGE-REPAIR_TOLERATION PROTEIN DRT102"/>
    <property type="match status" value="1"/>
</dbReference>
<dbReference type="InterPro" id="IPR004785">
    <property type="entry name" value="RpiB"/>
</dbReference>
<dbReference type="NCBIfam" id="NF004051">
    <property type="entry name" value="PRK05571.1"/>
    <property type="match status" value="1"/>
</dbReference>
<dbReference type="PIRSF" id="PIRSF005384">
    <property type="entry name" value="RpiB_LacA_B"/>
    <property type="match status" value="1"/>
</dbReference>
<dbReference type="Gene3D" id="3.40.1400.10">
    <property type="entry name" value="Sugar-phosphate isomerase, RpiB/LacA/LacB"/>
    <property type="match status" value="1"/>
</dbReference>
<feature type="binding site" evidence="4">
    <location>
        <begin position="8"/>
        <end position="9"/>
    </location>
    <ligand>
        <name>D-ribulose 5-phosphate</name>
        <dbReference type="ChEBI" id="CHEBI:58121"/>
    </ligand>
</feature>
<keyword evidence="6" id="KW-1185">Reference proteome</keyword>
<accession>A0A1G6HWC6</accession>
<dbReference type="AlphaFoldDB" id="A0A1G6HWC6"/>
<feature type="binding site" evidence="4">
    <location>
        <position position="109"/>
    </location>
    <ligand>
        <name>D-ribulose 5-phosphate</name>
        <dbReference type="ChEBI" id="CHEBI:58121"/>
    </ligand>
</feature>
<dbReference type="PANTHER" id="PTHR30345">
    <property type="entry name" value="RIBOSE-5-PHOSPHATE ISOMERASE B"/>
    <property type="match status" value="1"/>
</dbReference>
<reference evidence="6" key="1">
    <citation type="submission" date="2016-10" db="EMBL/GenBank/DDBJ databases">
        <authorList>
            <person name="Varghese N."/>
            <person name="Submissions S."/>
        </authorList>
    </citation>
    <scope>NUCLEOTIDE SEQUENCE [LARGE SCALE GENOMIC DNA]</scope>
    <source>
        <strain evidence="6">DSM 11005</strain>
    </source>
</reference>
<dbReference type="Proteomes" id="UP000198943">
    <property type="component" value="Unassembled WGS sequence"/>
</dbReference>
<feature type="active site" description="Proton acceptor" evidence="3">
    <location>
        <position position="65"/>
    </location>
</feature>
<feature type="active site" description="Proton donor" evidence="3">
    <location>
        <position position="98"/>
    </location>
</feature>
<dbReference type="EMBL" id="FMYW01000001">
    <property type="protein sequence ID" value="SDB98135.1"/>
    <property type="molecule type" value="Genomic_DNA"/>
</dbReference>
<dbReference type="RefSeq" id="WP_093729038.1">
    <property type="nucleotide sequence ID" value="NZ_FMYW01000001.1"/>
</dbReference>
<keyword evidence="2 5" id="KW-0413">Isomerase</keyword>
<feature type="binding site" evidence="4">
    <location>
        <begin position="66"/>
        <end position="70"/>
    </location>
    <ligand>
        <name>D-ribulose 5-phosphate</name>
        <dbReference type="ChEBI" id="CHEBI:58121"/>
    </ligand>
</feature>
<dbReference type="GO" id="GO:0009052">
    <property type="term" value="P:pentose-phosphate shunt, non-oxidative branch"/>
    <property type="evidence" value="ECO:0007669"/>
    <property type="project" value="TreeGrafter"/>
</dbReference>
<protein>
    <submittedName>
        <fullName evidence="5">Ribose-5-phosphate isomerase</fullName>
    </submittedName>
</protein>
<feature type="binding site" evidence="4">
    <location>
        <position position="136"/>
    </location>
    <ligand>
        <name>D-ribulose 5-phosphate</name>
        <dbReference type="ChEBI" id="CHEBI:58121"/>
    </ligand>
</feature>
<dbReference type="InterPro" id="IPR003500">
    <property type="entry name" value="RpiB_LacA_LacB"/>
</dbReference>
<dbReference type="NCBIfam" id="TIGR01120">
    <property type="entry name" value="rpiB"/>
    <property type="match status" value="1"/>
</dbReference>
<comment type="similarity">
    <text evidence="1">Belongs to the LacAB/RpiB family.</text>
</comment>
<evidence type="ECO:0000313" key="6">
    <source>
        <dbReference type="Proteomes" id="UP000198943"/>
    </source>
</evidence>
<proteinExistence type="inferred from homology"/>
<dbReference type="NCBIfam" id="TIGR00689">
    <property type="entry name" value="rpiB_lacA_lacB"/>
    <property type="match status" value="1"/>
</dbReference>
<dbReference type="SUPFAM" id="SSF89623">
    <property type="entry name" value="Ribose/Galactose isomerase RpiB/AlsB"/>
    <property type="match status" value="1"/>
</dbReference>
<evidence type="ECO:0000256" key="4">
    <source>
        <dbReference type="PIRSR" id="PIRSR005384-2"/>
    </source>
</evidence>
<dbReference type="GO" id="GO:0019316">
    <property type="term" value="P:D-allose catabolic process"/>
    <property type="evidence" value="ECO:0007669"/>
    <property type="project" value="TreeGrafter"/>
</dbReference>
<evidence type="ECO:0000256" key="3">
    <source>
        <dbReference type="PIRSR" id="PIRSR005384-1"/>
    </source>
</evidence>
<evidence type="ECO:0000256" key="2">
    <source>
        <dbReference type="ARBA" id="ARBA00023235"/>
    </source>
</evidence>